<evidence type="ECO:0000256" key="7">
    <source>
        <dbReference type="ARBA" id="ARBA00023065"/>
    </source>
</evidence>
<feature type="domain" description="Reverse transcriptase" evidence="11">
    <location>
        <begin position="422"/>
        <end position="732"/>
    </location>
</feature>
<dbReference type="PRINTS" id="PR00122">
    <property type="entry name" value="VACATPASE"/>
</dbReference>
<sequence length="810" mass="90827">MDMDYNPEKPSTKRSGISIFPIYFITLSVATLAIIVIAFYYMLTGKGTRVDFGWFLEETSPYMWAGIGIGLAISLSVVGAAWGIFISGSSILGGGVKAPRIRTKNLISIIFCEAVAIFGIIMAIIIGNNIGSYNPDTASETIIRDSYNAGYRMFAAGLTVGVSNIACGLCIGVVGSGAALADAQNSSLFVKILIIEIFGSAIGLFGVIIGILQDAYYNTVHGAEAAPDPHFTLDNPSLHPLPCECSSSDFNYSPCGHVITGDLSIVKNDKLRELLKKGPKYRESMSFTWNQNVKIIMDSCEEYARRWAKKEDVQLDTLSEWIKSIRGLLLSRINRLKSTVNTRFVSLFKDPDVITELTYLQEHYVITPADKASNNFTFTCKKYYFDSLVKELGLNSTPGNPTYTPTNLSASEIIDNHKSALTSFGFDTTNLDLDLPYLYCIPKMHKNPYKQRFIAGSSKCSTKSVSILLTKVLSEIKSGLQKYCSTVYSRSGINQMWILKNSKELLEHLKSTHFSRVHSIKAFDFSTLYSTIPHSKLKERLAKIISNAFTSKNGNRKYKFIVVNYDKTYFVKEKSDSENKYTETDIIQMLNFVIDNIFVVFGGKVFQQIVGIPMGTNCAPLLADIFLYSYEAEFIQSLVSEGKRYLASDFNFTYRYIDDVLSINNPKFADYLSSIYPSELEVKETTETNNSASYLDIMLSYDTDGHMNTSLYDKRDDFNFSITNFPFLSSNIPSSPAYGVFISQLIRYARASTKYTDFVLRARRLSEKLLSQGYVCDRLTSSLRKFYGRYGELVIHYDVPLSRMVDDILS</sequence>
<organism evidence="12 13">
    <name type="scientific">Pinctada imbricata</name>
    <name type="common">Atlantic pearl-oyster</name>
    <name type="synonym">Pinctada martensii</name>
    <dbReference type="NCBI Taxonomy" id="66713"/>
    <lineage>
        <taxon>Eukaryota</taxon>
        <taxon>Metazoa</taxon>
        <taxon>Spiralia</taxon>
        <taxon>Lophotrochozoa</taxon>
        <taxon>Mollusca</taxon>
        <taxon>Bivalvia</taxon>
        <taxon>Autobranchia</taxon>
        <taxon>Pteriomorphia</taxon>
        <taxon>Pterioida</taxon>
        <taxon>Pterioidea</taxon>
        <taxon>Pteriidae</taxon>
        <taxon>Pinctada</taxon>
    </lineage>
</organism>
<dbReference type="CDD" id="cd18177">
    <property type="entry name" value="ATP-synt_Vo_c_ATP6F_rpt1"/>
    <property type="match status" value="1"/>
</dbReference>
<feature type="transmembrane region" description="Helical" evidence="10">
    <location>
        <begin position="188"/>
        <end position="212"/>
    </location>
</feature>
<evidence type="ECO:0000256" key="9">
    <source>
        <dbReference type="ARBA" id="ARBA00071448"/>
    </source>
</evidence>
<dbReference type="InterPro" id="IPR002379">
    <property type="entry name" value="ATPase_proteolipid_c-like_dom"/>
</dbReference>
<dbReference type="FunFam" id="1.20.120.610:FF:000002">
    <property type="entry name" value="V-type proton ATPase proteolipid subunit"/>
    <property type="match status" value="1"/>
</dbReference>
<feature type="transmembrane region" description="Helical" evidence="10">
    <location>
        <begin position="20"/>
        <end position="42"/>
    </location>
</feature>
<dbReference type="GO" id="GO:0033179">
    <property type="term" value="C:proton-transporting V-type ATPase, V0 domain"/>
    <property type="evidence" value="ECO:0007669"/>
    <property type="project" value="InterPro"/>
</dbReference>
<feature type="transmembrane region" description="Helical" evidence="10">
    <location>
        <begin position="62"/>
        <end position="85"/>
    </location>
</feature>
<dbReference type="Gene3D" id="1.20.120.610">
    <property type="entry name" value="lithium bound rotor ring of v- atpase"/>
    <property type="match status" value="1"/>
</dbReference>
<evidence type="ECO:0000256" key="10">
    <source>
        <dbReference type="SAM" id="Phobius"/>
    </source>
</evidence>
<comment type="similarity">
    <text evidence="2">Belongs to the V-ATPase proteolipid subunit family.</text>
</comment>
<dbReference type="Pfam" id="PF00137">
    <property type="entry name" value="ATP-synt_C"/>
    <property type="match status" value="2"/>
</dbReference>
<dbReference type="Proteomes" id="UP001186944">
    <property type="component" value="Unassembled WGS sequence"/>
</dbReference>
<evidence type="ECO:0000256" key="2">
    <source>
        <dbReference type="ARBA" id="ARBA00007296"/>
    </source>
</evidence>
<evidence type="ECO:0000256" key="6">
    <source>
        <dbReference type="ARBA" id="ARBA00022989"/>
    </source>
</evidence>
<protein>
    <recommendedName>
        <fullName evidence="9">V-type proton ATPase 21 kDa proteolipid subunit c''</fullName>
    </recommendedName>
</protein>
<dbReference type="InterPro" id="IPR035921">
    <property type="entry name" value="F/V-ATP_Csub_sf"/>
</dbReference>
<keyword evidence="8 10" id="KW-0472">Membrane</keyword>
<keyword evidence="6 10" id="KW-1133">Transmembrane helix</keyword>
<dbReference type="EMBL" id="VSWD01000010">
    <property type="protein sequence ID" value="KAK3091609.1"/>
    <property type="molecule type" value="Genomic_DNA"/>
</dbReference>
<keyword evidence="3" id="KW-0813">Transport</keyword>
<comment type="subcellular location">
    <subcellularLocation>
        <location evidence="1">Membrane</location>
        <topology evidence="1">Multi-pass membrane protein</topology>
    </subcellularLocation>
</comment>
<dbReference type="SUPFAM" id="SSF81333">
    <property type="entry name" value="F1F0 ATP synthase subunit C"/>
    <property type="match status" value="2"/>
</dbReference>
<dbReference type="InterPro" id="IPR000245">
    <property type="entry name" value="ATPase_proteolipid_csu"/>
</dbReference>
<evidence type="ECO:0000256" key="3">
    <source>
        <dbReference type="ARBA" id="ARBA00022448"/>
    </source>
</evidence>
<accession>A0AA88Y2Y4</accession>
<dbReference type="GO" id="GO:0046961">
    <property type="term" value="F:proton-transporting ATPase activity, rotational mechanism"/>
    <property type="evidence" value="ECO:0007669"/>
    <property type="project" value="InterPro"/>
</dbReference>
<keyword evidence="5" id="KW-0375">Hydrogen ion transport</keyword>
<evidence type="ECO:0000313" key="12">
    <source>
        <dbReference type="EMBL" id="KAK3091609.1"/>
    </source>
</evidence>
<reference evidence="12" key="1">
    <citation type="submission" date="2019-08" db="EMBL/GenBank/DDBJ databases">
        <title>The improved chromosome-level genome for the pearl oyster Pinctada fucata martensii using PacBio sequencing and Hi-C.</title>
        <authorList>
            <person name="Zheng Z."/>
        </authorList>
    </citation>
    <scope>NUCLEOTIDE SEQUENCE</scope>
    <source>
        <strain evidence="12">ZZ-2019</strain>
        <tissue evidence="12">Adductor muscle</tissue>
    </source>
</reference>
<dbReference type="CDD" id="cd18178">
    <property type="entry name" value="ATP-synt_Vo_c_ATP6F_rpt2"/>
    <property type="match status" value="1"/>
</dbReference>
<comment type="caution">
    <text evidence="12">The sequence shown here is derived from an EMBL/GenBank/DDBJ whole genome shotgun (WGS) entry which is preliminary data.</text>
</comment>
<evidence type="ECO:0000259" key="11">
    <source>
        <dbReference type="PROSITE" id="PS50878"/>
    </source>
</evidence>
<dbReference type="PANTHER" id="PTHR10263">
    <property type="entry name" value="V-TYPE PROTON ATPASE PROTEOLIPID SUBUNIT"/>
    <property type="match status" value="1"/>
</dbReference>
<keyword evidence="7" id="KW-0406">Ion transport</keyword>
<dbReference type="AlphaFoldDB" id="A0AA88Y2Y4"/>
<proteinExistence type="inferred from homology"/>
<evidence type="ECO:0000256" key="8">
    <source>
        <dbReference type="ARBA" id="ARBA00023136"/>
    </source>
</evidence>
<name>A0AA88Y2Y4_PINIB</name>
<evidence type="ECO:0000256" key="5">
    <source>
        <dbReference type="ARBA" id="ARBA00022781"/>
    </source>
</evidence>
<keyword evidence="4 10" id="KW-0812">Transmembrane</keyword>
<evidence type="ECO:0000313" key="13">
    <source>
        <dbReference type="Proteomes" id="UP001186944"/>
    </source>
</evidence>
<feature type="transmembrane region" description="Helical" evidence="10">
    <location>
        <begin position="154"/>
        <end position="181"/>
    </location>
</feature>
<feature type="transmembrane region" description="Helical" evidence="10">
    <location>
        <begin position="106"/>
        <end position="126"/>
    </location>
</feature>
<gene>
    <name evidence="12" type="ORF">FSP39_021154</name>
</gene>
<evidence type="ECO:0000256" key="4">
    <source>
        <dbReference type="ARBA" id="ARBA00022692"/>
    </source>
</evidence>
<evidence type="ECO:0000256" key="1">
    <source>
        <dbReference type="ARBA" id="ARBA00004141"/>
    </source>
</evidence>
<keyword evidence="13" id="KW-1185">Reference proteome</keyword>
<dbReference type="InterPro" id="IPR000477">
    <property type="entry name" value="RT_dom"/>
</dbReference>
<dbReference type="PROSITE" id="PS50878">
    <property type="entry name" value="RT_POL"/>
    <property type="match status" value="1"/>
</dbReference>